<protein>
    <submittedName>
        <fullName evidence="1">Uncharacterized protein</fullName>
    </submittedName>
</protein>
<organism evidence="1 2">
    <name type="scientific">Limosilactobacillus urinaemulieris</name>
    <dbReference type="NCBI Taxonomy" id="2742600"/>
    <lineage>
        <taxon>Bacteria</taxon>
        <taxon>Bacillati</taxon>
        <taxon>Bacillota</taxon>
        <taxon>Bacilli</taxon>
        <taxon>Lactobacillales</taxon>
        <taxon>Lactobacillaceae</taxon>
        <taxon>Limosilactobacillus</taxon>
    </lineage>
</organism>
<reference evidence="1 2" key="1">
    <citation type="submission" date="2020-06" db="EMBL/GenBank/DDBJ databases">
        <title>Limosilactobacillus sp. nov.</title>
        <authorList>
            <person name="Ksiezarek M."/>
            <person name="Goncalves Ribeiro T."/>
            <person name="Rocha J."/>
            <person name="Grosso F."/>
            <person name="Peixe L."/>
        </authorList>
    </citation>
    <scope>NUCLEOTIDE SEQUENCE [LARGE SCALE GENOMIC DNA]</scope>
    <source>
        <strain evidence="2">c9Ua_26_M</strain>
    </source>
</reference>
<evidence type="ECO:0000313" key="1">
    <source>
        <dbReference type="EMBL" id="MBD8085555.1"/>
    </source>
</evidence>
<name>A0ABR8ZKZ2_9LACO</name>
<dbReference type="Proteomes" id="UP000645007">
    <property type="component" value="Unassembled WGS sequence"/>
</dbReference>
<comment type="caution">
    <text evidence="1">The sequence shown here is derived from an EMBL/GenBank/DDBJ whole genome shotgun (WGS) entry which is preliminary data.</text>
</comment>
<proteinExistence type="predicted"/>
<dbReference type="RefSeq" id="WP_102168115.1">
    <property type="nucleotide sequence ID" value="NZ_JABUXR010000007.1"/>
</dbReference>
<accession>A0ABR8ZKZ2</accession>
<dbReference type="EMBL" id="JABUXR010000007">
    <property type="protein sequence ID" value="MBD8085555.1"/>
    <property type="molecule type" value="Genomic_DNA"/>
</dbReference>
<sequence>MEEHFETYDGEEKMDLISPIIRNVEFKGDANNFGKMKFHVDFDLPVMATTENLKLIPEIVKAISDIKLEKITN</sequence>
<keyword evidence="2" id="KW-1185">Reference proteome</keyword>
<evidence type="ECO:0000313" key="2">
    <source>
        <dbReference type="Proteomes" id="UP000645007"/>
    </source>
</evidence>
<gene>
    <name evidence="1" type="ORF">HUK45_04725</name>
</gene>